<name>A0A1I5S564_9GAMM</name>
<feature type="binding site" description="covalent" evidence="7">
    <location>
        <position position="140"/>
    </location>
    <ligand>
        <name>heme c</name>
        <dbReference type="ChEBI" id="CHEBI:61717"/>
    </ligand>
</feature>
<comment type="PTM">
    <text evidence="7">Binds 1 heme group per subunit.</text>
</comment>
<evidence type="ECO:0000313" key="9">
    <source>
        <dbReference type="EMBL" id="SFP65859.1"/>
    </source>
</evidence>
<dbReference type="Gene3D" id="1.20.120.10">
    <property type="entry name" value="Cytochrome c/b562"/>
    <property type="match status" value="1"/>
</dbReference>
<keyword evidence="5 6" id="KW-0408">Iron</keyword>
<dbReference type="GO" id="GO:0042597">
    <property type="term" value="C:periplasmic space"/>
    <property type="evidence" value="ECO:0007669"/>
    <property type="project" value="InterPro"/>
</dbReference>
<dbReference type="Pfam" id="PF01322">
    <property type="entry name" value="Cytochrom_C_2"/>
    <property type="match status" value="1"/>
</dbReference>
<dbReference type="STRING" id="1121869.SAMN03084138_02778"/>
<feature type="chain" id="PRO_5010296982" evidence="8">
    <location>
        <begin position="28"/>
        <end position="151"/>
    </location>
</feature>
<dbReference type="RefSeq" id="WP_074927347.1">
    <property type="nucleotide sequence ID" value="NZ_FOWR01000020.1"/>
</dbReference>
<keyword evidence="1" id="KW-0813">Transport</keyword>
<gene>
    <name evidence="9" type="ORF">SAMN03084138_02778</name>
</gene>
<dbReference type="GO" id="GO:0020037">
    <property type="term" value="F:heme binding"/>
    <property type="evidence" value="ECO:0007669"/>
    <property type="project" value="InterPro"/>
</dbReference>
<proteinExistence type="predicted"/>
<dbReference type="GO" id="GO:0022900">
    <property type="term" value="P:electron transport chain"/>
    <property type="evidence" value="ECO:0007669"/>
    <property type="project" value="InterPro"/>
</dbReference>
<reference evidence="9 10" key="1">
    <citation type="submission" date="2016-10" db="EMBL/GenBank/DDBJ databases">
        <authorList>
            <person name="de Groot N.N."/>
        </authorList>
    </citation>
    <scope>NUCLEOTIDE SEQUENCE [LARGE SCALE GENOMIC DNA]</scope>
    <source>
        <strain evidence="9 10">DSM 15893</strain>
    </source>
</reference>
<protein>
    <submittedName>
        <fullName evidence="9">Cytochrome c556</fullName>
    </submittedName>
</protein>
<dbReference type="InterPro" id="IPR012127">
    <property type="entry name" value="Cyt_c_prime"/>
</dbReference>
<accession>A0A1I5S564</accession>
<dbReference type="PIRSF" id="PIRSF000027">
    <property type="entry name" value="Cytc_c_prime"/>
    <property type="match status" value="1"/>
</dbReference>
<evidence type="ECO:0000256" key="2">
    <source>
        <dbReference type="ARBA" id="ARBA00022617"/>
    </source>
</evidence>
<keyword evidence="2 7" id="KW-0349">Heme</keyword>
<dbReference type="GeneID" id="35870658"/>
<dbReference type="EMBL" id="FOWR01000020">
    <property type="protein sequence ID" value="SFP65859.1"/>
    <property type="molecule type" value="Genomic_DNA"/>
</dbReference>
<dbReference type="GO" id="GO:0009055">
    <property type="term" value="F:electron transfer activity"/>
    <property type="evidence" value="ECO:0007669"/>
    <property type="project" value="InterPro"/>
</dbReference>
<evidence type="ECO:0000256" key="7">
    <source>
        <dbReference type="PIRSR" id="PIRSR000027-2"/>
    </source>
</evidence>
<keyword evidence="8" id="KW-0732">Signal</keyword>
<dbReference type="InterPro" id="IPR010980">
    <property type="entry name" value="Cyt_c/b562"/>
</dbReference>
<feature type="binding site" description="covalent" evidence="7">
    <location>
        <position position="143"/>
    </location>
    <ligand>
        <name>heme c</name>
        <dbReference type="ChEBI" id="CHEBI:61717"/>
    </ligand>
</feature>
<keyword evidence="4" id="KW-0249">Electron transport</keyword>
<dbReference type="AlphaFoldDB" id="A0A1I5S564"/>
<feature type="binding site" description="axial binding residue" evidence="6">
    <location>
        <position position="144"/>
    </location>
    <ligand>
        <name>heme c</name>
        <dbReference type="ChEBI" id="CHEBI:61717"/>
    </ligand>
    <ligandPart>
        <name>Fe</name>
        <dbReference type="ChEBI" id="CHEBI:18248"/>
    </ligandPart>
</feature>
<evidence type="ECO:0000256" key="5">
    <source>
        <dbReference type="ARBA" id="ARBA00023004"/>
    </source>
</evidence>
<evidence type="ECO:0000256" key="4">
    <source>
        <dbReference type="ARBA" id="ARBA00022982"/>
    </source>
</evidence>
<evidence type="ECO:0000256" key="3">
    <source>
        <dbReference type="ARBA" id="ARBA00022723"/>
    </source>
</evidence>
<evidence type="ECO:0000256" key="1">
    <source>
        <dbReference type="ARBA" id="ARBA00022448"/>
    </source>
</evidence>
<evidence type="ECO:0000313" key="10">
    <source>
        <dbReference type="Proteomes" id="UP000182692"/>
    </source>
</evidence>
<organism evidence="9 10">
    <name type="scientific">Enterovibrio norvegicus DSM 15893</name>
    <dbReference type="NCBI Taxonomy" id="1121869"/>
    <lineage>
        <taxon>Bacteria</taxon>
        <taxon>Pseudomonadati</taxon>
        <taxon>Pseudomonadota</taxon>
        <taxon>Gammaproteobacteria</taxon>
        <taxon>Vibrionales</taxon>
        <taxon>Vibrionaceae</taxon>
        <taxon>Enterovibrio</taxon>
    </lineage>
</organism>
<sequence>MTGSSRKLVHTLIFGITLSFMAIPSMAETQDAVDARQKTFVSMADSFNSMKKLEDGRDTDWDTIKTMALENAESISSLPGLFPEGSLEGSRSKETVWTKWDKFEKGLVSLETAFEDMSTAAEAQDAKALKKAFKTADRSCKSCHRAYRSKW</sequence>
<dbReference type="GO" id="GO:0005506">
    <property type="term" value="F:iron ion binding"/>
    <property type="evidence" value="ECO:0007669"/>
    <property type="project" value="InterPro"/>
</dbReference>
<dbReference type="SUPFAM" id="SSF47175">
    <property type="entry name" value="Cytochromes"/>
    <property type="match status" value="1"/>
</dbReference>
<evidence type="ECO:0000256" key="6">
    <source>
        <dbReference type="PIRSR" id="PIRSR000027-1"/>
    </source>
</evidence>
<dbReference type="InterPro" id="IPR002321">
    <property type="entry name" value="Cyt_c_II"/>
</dbReference>
<dbReference type="PROSITE" id="PS51009">
    <property type="entry name" value="CYTCII"/>
    <property type="match status" value="1"/>
</dbReference>
<dbReference type="Proteomes" id="UP000182692">
    <property type="component" value="Unassembled WGS sequence"/>
</dbReference>
<evidence type="ECO:0000256" key="8">
    <source>
        <dbReference type="SAM" id="SignalP"/>
    </source>
</evidence>
<keyword evidence="3 6" id="KW-0479">Metal-binding</keyword>
<dbReference type="OrthoDB" id="5815156at2"/>
<feature type="signal peptide" evidence="8">
    <location>
        <begin position="1"/>
        <end position="27"/>
    </location>
</feature>